<keyword evidence="1" id="KW-1133">Transmembrane helix</keyword>
<keyword evidence="1" id="KW-0472">Membrane</keyword>
<evidence type="ECO:0000313" key="2">
    <source>
        <dbReference type="EMBL" id="EEH63942.1"/>
    </source>
</evidence>
<dbReference type="STRING" id="525245.HMPREF0044_0961"/>
<feature type="transmembrane region" description="Helical" evidence="1">
    <location>
        <begin position="193"/>
        <end position="219"/>
    </location>
</feature>
<dbReference type="RefSeq" id="WP_006546733.1">
    <property type="nucleotide sequence ID" value="NZ_DS999543.1"/>
</dbReference>
<proteinExistence type="predicted"/>
<comment type="caution">
    <text evidence="2">The sequence shown here is derived from an EMBL/GenBank/DDBJ whole genome shotgun (WGS) entry which is preliminary data.</text>
</comment>
<evidence type="ECO:0000256" key="1">
    <source>
        <dbReference type="SAM" id="Phobius"/>
    </source>
</evidence>
<dbReference type="AlphaFoldDB" id="C0W083"/>
<sequence>MYEDDFVKNQAFSPGGFGSQNAYEKATQVKIVALDTGARFLSAIIRLPGTLLIRLGLLSSLTATVLVLLAMQGSASVAWKFALGASIMSLVVLGLFTWRRQDLLKRLAKSGPAQVVSLSGAQLIFPESPASPTDQLNSFARSEAEAVAAARAEFADRRARFLPGIEAGQRALRQLAGGVYEGDWFNHDLRPTLILFILGFLSMPVMFFISILALIGLLVGA</sequence>
<gene>
    <name evidence="2" type="ORF">HMPREF0044_0961</name>
</gene>
<organism evidence="2 3">
    <name type="scientific">Gleimia coleocanis DSM 15436</name>
    <dbReference type="NCBI Taxonomy" id="525245"/>
    <lineage>
        <taxon>Bacteria</taxon>
        <taxon>Bacillati</taxon>
        <taxon>Actinomycetota</taxon>
        <taxon>Actinomycetes</taxon>
        <taxon>Actinomycetales</taxon>
        <taxon>Actinomycetaceae</taxon>
        <taxon>Gleimia</taxon>
    </lineage>
</organism>
<dbReference type="Proteomes" id="UP000010301">
    <property type="component" value="Unassembled WGS sequence"/>
</dbReference>
<dbReference type="eggNOG" id="ENOG5030S6A">
    <property type="taxonomic scope" value="Bacteria"/>
</dbReference>
<protein>
    <submittedName>
        <fullName evidence="2">Uncharacterized protein</fullName>
    </submittedName>
</protein>
<evidence type="ECO:0000313" key="3">
    <source>
        <dbReference type="Proteomes" id="UP000010301"/>
    </source>
</evidence>
<feature type="transmembrane region" description="Helical" evidence="1">
    <location>
        <begin position="77"/>
        <end position="98"/>
    </location>
</feature>
<keyword evidence="3" id="KW-1185">Reference proteome</keyword>
<feature type="transmembrane region" description="Helical" evidence="1">
    <location>
        <begin position="51"/>
        <end position="71"/>
    </location>
</feature>
<dbReference type="EMBL" id="ACFG01000030">
    <property type="protein sequence ID" value="EEH63942.1"/>
    <property type="molecule type" value="Genomic_DNA"/>
</dbReference>
<reference evidence="2 3" key="1">
    <citation type="submission" date="2009-01" db="EMBL/GenBank/DDBJ databases">
        <authorList>
            <person name="Qin X."/>
            <person name="Bachman B."/>
            <person name="Battles P."/>
            <person name="Bell A."/>
            <person name="Bess C."/>
            <person name="Bickham C."/>
            <person name="Chaboub L."/>
            <person name="Chen D."/>
            <person name="Coyle M."/>
            <person name="Deiros D.R."/>
            <person name="Dinh H."/>
            <person name="Forbes L."/>
            <person name="Fowler G."/>
            <person name="Francisco L."/>
            <person name="Fu Q."/>
            <person name="Gubbala S."/>
            <person name="Hale W."/>
            <person name="Han Y."/>
            <person name="Hemphill L."/>
            <person name="Highlander S.K."/>
            <person name="Hirani K."/>
            <person name="Hogues M."/>
            <person name="Jackson L."/>
            <person name="Jakkamsetti A."/>
            <person name="Javaid M."/>
            <person name="Jiang H."/>
            <person name="Korchina V."/>
            <person name="Kovar C."/>
            <person name="Lara F."/>
            <person name="Lee S."/>
            <person name="Mata R."/>
            <person name="Mathew T."/>
            <person name="Moen C."/>
            <person name="Morales K."/>
            <person name="Munidasa M."/>
            <person name="Nazareth L."/>
            <person name="Ngo R."/>
            <person name="Nguyen L."/>
            <person name="Okwuonu G."/>
            <person name="Ongeri F."/>
            <person name="Patil S."/>
            <person name="Petrosino J."/>
            <person name="Pham C."/>
            <person name="Pham P."/>
            <person name="Pu L.-L."/>
            <person name="Puazo M."/>
            <person name="Raj R."/>
            <person name="Reid J."/>
            <person name="Rouhana J."/>
            <person name="Saada N."/>
            <person name="Shang Y."/>
            <person name="Simmons D."/>
            <person name="Thornton R."/>
            <person name="Warren J."/>
            <person name="Weissenberger G."/>
            <person name="Zhang J."/>
            <person name="Zhang L."/>
            <person name="Zhou C."/>
            <person name="Zhu D."/>
            <person name="Muzny D."/>
            <person name="Worley K."/>
            <person name="Gibbs R."/>
        </authorList>
    </citation>
    <scope>NUCLEOTIDE SEQUENCE [LARGE SCALE GENOMIC DNA]</scope>
    <source>
        <strain evidence="2 3">DSM 15436</strain>
    </source>
</reference>
<keyword evidence="1" id="KW-0812">Transmembrane</keyword>
<dbReference type="HOGENOM" id="CLU_1248406_0_0_11"/>
<name>C0W083_9ACTO</name>
<accession>C0W083</accession>